<dbReference type="Proteomes" id="UP000094313">
    <property type="component" value="Chromosome"/>
</dbReference>
<evidence type="ECO:0000256" key="1">
    <source>
        <dbReference type="SAM" id="SignalP"/>
    </source>
</evidence>
<proteinExistence type="predicted"/>
<name>A0A1D7QFA7_9SPHI</name>
<dbReference type="EMBL" id="CP017141">
    <property type="protein sequence ID" value="AOM77372.1"/>
    <property type="molecule type" value="Genomic_DNA"/>
</dbReference>
<feature type="chain" id="PRO_5009098558" evidence="1">
    <location>
        <begin position="21"/>
        <end position="173"/>
    </location>
</feature>
<dbReference type="KEGG" id="psty:BFS30_09465"/>
<evidence type="ECO:0000313" key="3">
    <source>
        <dbReference type="Proteomes" id="UP000094313"/>
    </source>
</evidence>
<accession>A0A1D7QFA7</accession>
<feature type="signal peptide" evidence="1">
    <location>
        <begin position="1"/>
        <end position="20"/>
    </location>
</feature>
<dbReference type="AlphaFoldDB" id="A0A1D7QFA7"/>
<gene>
    <name evidence="2" type="ORF">BFS30_09465</name>
</gene>
<keyword evidence="3" id="KW-1185">Reference proteome</keyword>
<keyword evidence="1" id="KW-0732">Signal</keyword>
<dbReference type="RefSeq" id="WP_069379062.1">
    <property type="nucleotide sequence ID" value="NZ_CP017141.1"/>
</dbReference>
<evidence type="ECO:0000313" key="2">
    <source>
        <dbReference type="EMBL" id="AOM77372.1"/>
    </source>
</evidence>
<dbReference type="OrthoDB" id="762219at2"/>
<sequence>MKLYFITFALLTFSCVLSKAQEIPEIRVEPNAQPLDIRIPIAKAIAHNFNSDLLHKTPKDLPYFISIALAFDEEGKIDTVFFSKNISKRTLETIKPNTDLIRKIKEIGIVYKNYKSKIVLFPILFNRMDDKGINYDSGFLNDYVNLWPDFGQEEKRPLVLLKPYINAYHESHK</sequence>
<organism evidence="2 3">
    <name type="scientific">Pedobacter steynii</name>
    <dbReference type="NCBI Taxonomy" id="430522"/>
    <lineage>
        <taxon>Bacteria</taxon>
        <taxon>Pseudomonadati</taxon>
        <taxon>Bacteroidota</taxon>
        <taxon>Sphingobacteriia</taxon>
        <taxon>Sphingobacteriales</taxon>
        <taxon>Sphingobacteriaceae</taxon>
        <taxon>Pedobacter</taxon>
    </lineage>
</organism>
<protein>
    <submittedName>
        <fullName evidence="2">Uncharacterized protein</fullName>
    </submittedName>
</protein>
<dbReference type="PROSITE" id="PS51257">
    <property type="entry name" value="PROKAR_LIPOPROTEIN"/>
    <property type="match status" value="1"/>
</dbReference>
<reference evidence="2 3" key="1">
    <citation type="submission" date="2016-08" db="EMBL/GenBank/DDBJ databases">
        <authorList>
            <person name="Seilhamer J.J."/>
        </authorList>
    </citation>
    <scope>NUCLEOTIDE SEQUENCE [LARGE SCALE GENOMIC DNA]</scope>
    <source>
        <strain evidence="2 3">DX4</strain>
    </source>
</reference>